<dbReference type="GO" id="GO:0005856">
    <property type="term" value="C:cytoskeleton"/>
    <property type="evidence" value="ECO:0007669"/>
    <property type="project" value="UniProtKB-SubCell"/>
</dbReference>
<evidence type="ECO:0000256" key="2">
    <source>
        <dbReference type="ARBA" id="ARBA00022490"/>
    </source>
</evidence>
<gene>
    <name evidence="4" type="ORF">QYM36_017148</name>
</gene>
<dbReference type="GO" id="GO:0030239">
    <property type="term" value="P:myofibril assembly"/>
    <property type="evidence" value="ECO:0007669"/>
    <property type="project" value="TreeGrafter"/>
</dbReference>
<keyword evidence="3" id="KW-0206">Cytoskeleton</keyword>
<feature type="non-terminal residue" evidence="4">
    <location>
        <position position="267"/>
    </location>
</feature>
<evidence type="ECO:0000256" key="1">
    <source>
        <dbReference type="ARBA" id="ARBA00004245"/>
    </source>
</evidence>
<dbReference type="PANTHER" id="PTHR10901:SF6">
    <property type="entry name" value="TROPOMODULIN, ISOFORM N"/>
    <property type="match status" value="1"/>
</dbReference>
<organism evidence="4 5">
    <name type="scientific">Artemia franciscana</name>
    <name type="common">Brine shrimp</name>
    <name type="synonym">Artemia sanfranciscana</name>
    <dbReference type="NCBI Taxonomy" id="6661"/>
    <lineage>
        <taxon>Eukaryota</taxon>
        <taxon>Metazoa</taxon>
        <taxon>Ecdysozoa</taxon>
        <taxon>Arthropoda</taxon>
        <taxon>Crustacea</taxon>
        <taxon>Branchiopoda</taxon>
        <taxon>Anostraca</taxon>
        <taxon>Artemiidae</taxon>
        <taxon>Artemia</taxon>
    </lineage>
</organism>
<sequence>WIPPQVPKAKVRDDDIGTYELGDEYEKALNHASEEELVDLAAILGFHSMMNQDQYHASLLNKEKIGLGWDGVTKASKPKPAPVDPPNMTDPEDSIKRVSDDDAKLIALNWNNLNIRDEQFERLFKALEVNTRLEILSMSNTGMTDSQAEILAQAIEKNNSLRIVNIESNLLSGKGIIRLLKAMLTMNMIEEFRASNQRAQVLGNPAEMEITQLIERNTAILRLGLHLEYNDARSRVAAQLQRNIDRSRLRRTGRLSRNMTAGYVNKF</sequence>
<evidence type="ECO:0008006" key="6">
    <source>
        <dbReference type="Google" id="ProtNLM"/>
    </source>
</evidence>
<comment type="subcellular location">
    <subcellularLocation>
        <location evidence="1">Cytoplasm</location>
        <location evidence="1">Cytoskeleton</location>
    </subcellularLocation>
</comment>
<dbReference type="Pfam" id="PF03250">
    <property type="entry name" value="Tropomodulin"/>
    <property type="match status" value="1"/>
</dbReference>
<dbReference type="AlphaFoldDB" id="A0AA88KSN1"/>
<proteinExistence type="predicted"/>
<reference evidence="4" key="1">
    <citation type="submission" date="2023-07" db="EMBL/GenBank/DDBJ databases">
        <title>Chromosome-level genome assembly of Artemia franciscana.</title>
        <authorList>
            <person name="Jo E."/>
        </authorList>
    </citation>
    <scope>NUCLEOTIDE SEQUENCE</scope>
    <source>
        <tissue evidence="4">Whole body</tissue>
    </source>
</reference>
<dbReference type="PANTHER" id="PTHR10901">
    <property type="entry name" value="TROPOMODULIN"/>
    <property type="match status" value="1"/>
</dbReference>
<evidence type="ECO:0000256" key="3">
    <source>
        <dbReference type="ARBA" id="ARBA00023212"/>
    </source>
</evidence>
<dbReference type="Proteomes" id="UP001187531">
    <property type="component" value="Unassembled WGS sequence"/>
</dbReference>
<dbReference type="GO" id="GO:0005523">
    <property type="term" value="F:tropomyosin binding"/>
    <property type="evidence" value="ECO:0007669"/>
    <property type="project" value="InterPro"/>
</dbReference>
<dbReference type="Gene3D" id="3.80.10.10">
    <property type="entry name" value="Ribonuclease Inhibitor"/>
    <property type="match status" value="1"/>
</dbReference>
<dbReference type="InterPro" id="IPR004934">
    <property type="entry name" value="TMOD"/>
</dbReference>
<dbReference type="GO" id="GO:0007015">
    <property type="term" value="P:actin filament organization"/>
    <property type="evidence" value="ECO:0007669"/>
    <property type="project" value="TreeGrafter"/>
</dbReference>
<accession>A0AA88KSN1</accession>
<feature type="non-terminal residue" evidence="4">
    <location>
        <position position="1"/>
    </location>
</feature>
<dbReference type="SUPFAM" id="SSF52047">
    <property type="entry name" value="RNI-like"/>
    <property type="match status" value="1"/>
</dbReference>
<dbReference type="FunFam" id="3.80.10.10:FF:000099">
    <property type="entry name" value="Tropomodulin, isoform C"/>
    <property type="match status" value="1"/>
</dbReference>
<protein>
    <recommendedName>
        <fullName evidence="6">Tropomodulin</fullName>
    </recommendedName>
</protein>
<evidence type="ECO:0000313" key="5">
    <source>
        <dbReference type="Proteomes" id="UP001187531"/>
    </source>
</evidence>
<dbReference type="GO" id="GO:0051694">
    <property type="term" value="P:pointed-end actin filament capping"/>
    <property type="evidence" value="ECO:0007669"/>
    <property type="project" value="InterPro"/>
</dbReference>
<dbReference type="GO" id="GO:0030016">
    <property type="term" value="C:myofibril"/>
    <property type="evidence" value="ECO:0007669"/>
    <property type="project" value="TreeGrafter"/>
</dbReference>
<comment type="caution">
    <text evidence="4">The sequence shown here is derived from an EMBL/GenBank/DDBJ whole genome shotgun (WGS) entry which is preliminary data.</text>
</comment>
<dbReference type="InterPro" id="IPR032675">
    <property type="entry name" value="LRR_dom_sf"/>
</dbReference>
<name>A0AA88KSN1_ARTSF</name>
<keyword evidence="5" id="KW-1185">Reference proteome</keyword>
<evidence type="ECO:0000313" key="4">
    <source>
        <dbReference type="EMBL" id="KAK2704998.1"/>
    </source>
</evidence>
<keyword evidence="2" id="KW-0963">Cytoplasm</keyword>
<dbReference type="EMBL" id="JAVRJZ010000021">
    <property type="protein sequence ID" value="KAK2704998.1"/>
    <property type="molecule type" value="Genomic_DNA"/>
</dbReference>